<evidence type="ECO:0000259" key="3">
    <source>
        <dbReference type="Pfam" id="PF13194"/>
    </source>
</evidence>
<feature type="transmembrane region" description="Helical" evidence="1">
    <location>
        <begin position="264"/>
        <end position="285"/>
    </location>
</feature>
<proteinExistence type="predicted"/>
<keyword evidence="1" id="KW-0812">Transmembrane</keyword>
<name>A0A6M8SY28_9NEIS</name>
<dbReference type="EMBL" id="CP054143">
    <property type="protein sequence ID" value="QKJ67509.1"/>
    <property type="molecule type" value="Genomic_DNA"/>
</dbReference>
<feature type="transmembrane region" description="Helical" evidence="1">
    <location>
        <begin position="94"/>
        <end position="125"/>
    </location>
</feature>
<dbReference type="Pfam" id="PF13194">
    <property type="entry name" value="DUF4010"/>
    <property type="match status" value="1"/>
</dbReference>
<feature type="transmembrane region" description="Helical" evidence="1">
    <location>
        <begin position="37"/>
        <end position="57"/>
    </location>
</feature>
<feature type="transmembrane region" description="Helical" evidence="1">
    <location>
        <begin position="234"/>
        <end position="258"/>
    </location>
</feature>
<evidence type="ECO:0000259" key="2">
    <source>
        <dbReference type="Pfam" id="PF02308"/>
    </source>
</evidence>
<dbReference type="RefSeq" id="WP_173534011.1">
    <property type="nucleotide sequence ID" value="NZ_CP054143.1"/>
</dbReference>
<dbReference type="InterPro" id="IPR025105">
    <property type="entry name" value="DUF4010"/>
</dbReference>
<reference evidence="4 5" key="1">
    <citation type="submission" date="2020-05" db="EMBL/GenBank/DDBJ databases">
        <title>Complete genome sequence of Deefgea sp. D17.</title>
        <authorList>
            <person name="Bae J.-W."/>
            <person name="Han J.E."/>
        </authorList>
    </citation>
    <scope>NUCLEOTIDE SEQUENCE [LARGE SCALE GENOMIC DNA]</scope>
    <source>
        <strain evidence="4 5">D17</strain>
    </source>
</reference>
<feature type="transmembrane region" description="Helical" evidence="1">
    <location>
        <begin position="368"/>
        <end position="387"/>
    </location>
</feature>
<keyword evidence="5" id="KW-1185">Reference proteome</keyword>
<feature type="transmembrane region" description="Helical" evidence="1">
    <location>
        <begin position="306"/>
        <end position="330"/>
    </location>
</feature>
<accession>A0A6M8SY28</accession>
<feature type="transmembrane region" description="Helical" evidence="1">
    <location>
        <begin position="175"/>
        <end position="196"/>
    </location>
</feature>
<keyword evidence="1" id="KW-0472">Membrane</keyword>
<dbReference type="KEGG" id="dee:HQN60_12770"/>
<feature type="transmembrane region" description="Helical" evidence="1">
    <location>
        <begin position="202"/>
        <end position="222"/>
    </location>
</feature>
<feature type="transmembrane region" description="Helical" evidence="1">
    <location>
        <begin position="145"/>
        <end position="163"/>
    </location>
</feature>
<evidence type="ECO:0000313" key="5">
    <source>
        <dbReference type="Proteomes" id="UP000504844"/>
    </source>
</evidence>
<dbReference type="Proteomes" id="UP000504844">
    <property type="component" value="Chromosome"/>
</dbReference>
<evidence type="ECO:0000313" key="4">
    <source>
        <dbReference type="EMBL" id="QKJ67509.1"/>
    </source>
</evidence>
<evidence type="ECO:0000256" key="1">
    <source>
        <dbReference type="SAM" id="Phobius"/>
    </source>
</evidence>
<organism evidence="4 5">
    <name type="scientific">Deefgea piscis</name>
    <dbReference type="NCBI Taxonomy" id="2739061"/>
    <lineage>
        <taxon>Bacteria</taxon>
        <taxon>Pseudomonadati</taxon>
        <taxon>Pseudomonadota</taxon>
        <taxon>Betaproteobacteria</taxon>
        <taxon>Neisseriales</taxon>
        <taxon>Chitinibacteraceae</taxon>
        <taxon>Deefgea</taxon>
    </lineage>
</organism>
<dbReference type="AlphaFoldDB" id="A0A6M8SY28"/>
<feature type="domain" description="DUF4010" evidence="3">
    <location>
        <begin position="180"/>
        <end position="389"/>
    </location>
</feature>
<feature type="transmembrane region" description="Helical" evidence="1">
    <location>
        <begin position="399"/>
        <end position="416"/>
    </location>
</feature>
<dbReference type="PANTHER" id="PTHR39084:SF1">
    <property type="entry name" value="DUF4010 DOMAIN-CONTAINING PROTEIN"/>
    <property type="match status" value="1"/>
</dbReference>
<dbReference type="PANTHER" id="PTHR39084">
    <property type="entry name" value="MEMBRANE PROTEIN-RELATED"/>
    <property type="match status" value="1"/>
</dbReference>
<dbReference type="InterPro" id="IPR049177">
    <property type="entry name" value="MgtC_SapB_SrpB_YhiD_N"/>
</dbReference>
<protein>
    <submittedName>
        <fullName evidence="4">MgtC/SapB family protein</fullName>
    </submittedName>
</protein>
<dbReference type="Pfam" id="PF02308">
    <property type="entry name" value="MgtC"/>
    <property type="match status" value="1"/>
</dbReference>
<sequence length="417" mass="42948">MLSLADQSTLFGLCVALGIGLLVGAERERRKGSGPKRVAAGIRTFVVCALLGAVSVILGDGLLLAVTTLIVGVGVFIAYQRIQDQDPGMTTEFALLLTCLLGGLAIRESMLAAAVGVVLALLLAAKDRLHHFVRSVLTAQELKDIILFSAMALIVLPLAPDRFMGPFDAINPRAVARLIVAVMAISALGYLAMRALGARYGLPLAGFAAGFVSSTATIYAMGERVSRQPAMMSGAVAGAVLSSIATIIQMMVVIGLIQTSLLTALVWPLSLGGFAASLYGLLFVWQKDAVSAAENAGDDIGRAFSLKSAAVFAGLVSLILLLSAALNAYLGARGMWLGAALTGLADAHATAASAASLMADNKISSAQAVGPILIGLTSNTLMKAIVAFKSGGVQYAKRIVPGLVLMILAVWVGAWLG</sequence>
<feature type="transmembrane region" description="Helical" evidence="1">
    <location>
        <begin position="6"/>
        <end position="25"/>
    </location>
</feature>
<keyword evidence="1" id="KW-1133">Transmembrane helix</keyword>
<feature type="domain" description="MgtC/SapB/SrpB/YhiD N-terminal" evidence="2">
    <location>
        <begin position="13"/>
        <end position="131"/>
    </location>
</feature>
<gene>
    <name evidence="4" type="ORF">HQN60_12770</name>
</gene>